<dbReference type="Pfam" id="PF00092">
    <property type="entry name" value="VWA"/>
    <property type="match status" value="2"/>
</dbReference>
<name>A0A673CF28_9TELE</name>
<dbReference type="PROSITE" id="PS50234">
    <property type="entry name" value="VWFA"/>
    <property type="match status" value="1"/>
</dbReference>
<dbReference type="Proteomes" id="UP000472271">
    <property type="component" value="Chromosome 22"/>
</dbReference>
<dbReference type="PANTHER" id="PTHR24020:SF36">
    <property type="entry name" value="COCHLIN"/>
    <property type="match status" value="1"/>
</dbReference>
<dbReference type="InterPro" id="IPR002035">
    <property type="entry name" value="VWF_A"/>
</dbReference>
<reference evidence="3" key="1">
    <citation type="submission" date="2019-06" db="EMBL/GenBank/DDBJ databases">
        <authorList>
            <consortium name="Wellcome Sanger Institute Data Sharing"/>
        </authorList>
    </citation>
    <scope>NUCLEOTIDE SEQUENCE [LARGE SCALE GENOMIC DNA]</scope>
</reference>
<dbReference type="PANTHER" id="PTHR24020">
    <property type="entry name" value="COLLAGEN ALPHA"/>
    <property type="match status" value="1"/>
</dbReference>
<proteinExistence type="predicted"/>
<feature type="domain" description="VWFA" evidence="2">
    <location>
        <begin position="215"/>
        <end position="260"/>
    </location>
</feature>
<dbReference type="Ensembl" id="ENSSORT00005052542.1">
    <property type="protein sequence ID" value="ENSSORP00005051317.1"/>
    <property type="gene ID" value="ENSSORG00005023186.1"/>
</dbReference>
<keyword evidence="1" id="KW-0677">Repeat</keyword>
<reference evidence="3" key="3">
    <citation type="submission" date="2025-09" db="UniProtKB">
        <authorList>
            <consortium name="Ensembl"/>
        </authorList>
    </citation>
    <scope>IDENTIFICATION</scope>
</reference>
<dbReference type="SMART" id="SM00327">
    <property type="entry name" value="VWA"/>
    <property type="match status" value="1"/>
</dbReference>
<keyword evidence="4" id="KW-1185">Reference proteome</keyword>
<accession>A0A673CF28</accession>
<evidence type="ECO:0000313" key="3">
    <source>
        <dbReference type="Ensembl" id="ENSSORP00005051317.1"/>
    </source>
</evidence>
<dbReference type="InterPro" id="IPR050525">
    <property type="entry name" value="ECM_Assembly_Org"/>
</dbReference>
<dbReference type="SUPFAM" id="SSF53300">
    <property type="entry name" value="vWA-like"/>
    <property type="match status" value="2"/>
</dbReference>
<dbReference type="Gene3D" id="3.40.50.410">
    <property type="entry name" value="von Willebrand factor, type A domain"/>
    <property type="match status" value="2"/>
</dbReference>
<dbReference type="InterPro" id="IPR036465">
    <property type="entry name" value="vWFA_dom_sf"/>
</dbReference>
<evidence type="ECO:0000259" key="2">
    <source>
        <dbReference type="PROSITE" id="PS50234"/>
    </source>
</evidence>
<evidence type="ECO:0000256" key="1">
    <source>
        <dbReference type="ARBA" id="ARBA00022737"/>
    </source>
</evidence>
<evidence type="ECO:0000313" key="4">
    <source>
        <dbReference type="Proteomes" id="UP000472271"/>
    </source>
</evidence>
<reference evidence="3" key="2">
    <citation type="submission" date="2025-08" db="UniProtKB">
        <authorList>
            <consortium name="Ensembl"/>
        </authorList>
    </citation>
    <scope>IDENTIFICATION</scope>
</reference>
<dbReference type="AlphaFoldDB" id="A0A673CF28"/>
<protein>
    <submittedName>
        <fullName evidence="3">Coagulation factor C homolog, cochlin (Limulus polyphemus)</fullName>
    </submittedName>
</protein>
<sequence>MSSYAHGVQSQALSHWTSSFSLSSRVEPTGAAHTDHKTQQTHNTQVLHTHISSPSFCGNHTGFDICCSLCVIVYFLCDFVYCVQCSPQTEFLLTNYTHPKSCCSAIKEVAYLGGDTNTGNKHTNTGERREAGPPRVMVVLIDGWPSDDLEQAAMLELGMVRDKDFVQKAVCKDNAHFSYSIPSWFSTTKHVKPLTQRLCSLDGLLCSKTCYNSVNIGFLIDGSSSIGDSNFRMMLDFLAGIARSFDISDIGAIEAGVRPFDHPRKEDTINALRRISYMSGGTATGADGLDRVGTPHHHITDGQSYDDVQHHHLLCGCGLAPLEDLKAMASEPKEGHTFFTRDFIGLAEIVPAVVRGICRDFNDKN</sequence>
<organism evidence="3 4">
    <name type="scientific">Sphaeramia orbicularis</name>
    <name type="common">orbiculate cardinalfish</name>
    <dbReference type="NCBI Taxonomy" id="375764"/>
    <lineage>
        <taxon>Eukaryota</taxon>
        <taxon>Metazoa</taxon>
        <taxon>Chordata</taxon>
        <taxon>Craniata</taxon>
        <taxon>Vertebrata</taxon>
        <taxon>Euteleostomi</taxon>
        <taxon>Actinopterygii</taxon>
        <taxon>Neopterygii</taxon>
        <taxon>Teleostei</taxon>
        <taxon>Neoteleostei</taxon>
        <taxon>Acanthomorphata</taxon>
        <taxon>Gobiaria</taxon>
        <taxon>Kurtiformes</taxon>
        <taxon>Apogonoidei</taxon>
        <taxon>Apogonidae</taxon>
        <taxon>Apogoninae</taxon>
        <taxon>Sphaeramia</taxon>
    </lineage>
</organism>